<reference evidence="4 5" key="1">
    <citation type="submission" date="2016-02" db="EMBL/GenBank/DDBJ databases">
        <title>Complete Genome of H5569, the type strain of the newly described species Haematospirillium jordaniae.</title>
        <authorList>
            <person name="Nicholson A.C."/>
            <person name="Humrighouse B.W."/>
            <person name="Loparov V."/>
            <person name="McQuiston J.R."/>
        </authorList>
    </citation>
    <scope>NUCLEOTIDE SEQUENCE [LARGE SCALE GENOMIC DNA]</scope>
    <source>
        <strain evidence="4 5">H5569</strain>
    </source>
</reference>
<proteinExistence type="inferred from homology"/>
<name>A0A143DBS8_9PROT</name>
<dbReference type="PANTHER" id="PTHR43000">
    <property type="entry name" value="DTDP-D-GLUCOSE 4,6-DEHYDRATASE-RELATED"/>
    <property type="match status" value="1"/>
</dbReference>
<gene>
    <name evidence="4" type="ORF">AY555_02130</name>
</gene>
<evidence type="ECO:0000256" key="2">
    <source>
        <dbReference type="ARBA" id="ARBA00007637"/>
    </source>
</evidence>
<accession>A0A143DBS8</accession>
<evidence type="ECO:0000259" key="3">
    <source>
        <dbReference type="Pfam" id="PF01370"/>
    </source>
</evidence>
<dbReference type="GeneID" id="53315950"/>
<dbReference type="Proteomes" id="UP000076066">
    <property type="component" value="Chromosome"/>
</dbReference>
<dbReference type="RefSeq" id="WP_066132823.1">
    <property type="nucleotide sequence ID" value="NZ_CP014525.1"/>
</dbReference>
<dbReference type="Pfam" id="PF01370">
    <property type="entry name" value="Epimerase"/>
    <property type="match status" value="1"/>
</dbReference>
<comment type="pathway">
    <text evidence="1">Bacterial outer membrane biogenesis; LPS O-antigen biosynthesis.</text>
</comment>
<dbReference type="InterPro" id="IPR036291">
    <property type="entry name" value="NAD(P)-bd_dom_sf"/>
</dbReference>
<evidence type="ECO:0000313" key="5">
    <source>
        <dbReference type="Proteomes" id="UP000076066"/>
    </source>
</evidence>
<dbReference type="KEGG" id="hjo:AY555_02130"/>
<organism evidence="4 5">
    <name type="scientific">Haematospirillum jordaniae</name>
    <dbReference type="NCBI Taxonomy" id="1549855"/>
    <lineage>
        <taxon>Bacteria</taxon>
        <taxon>Pseudomonadati</taxon>
        <taxon>Pseudomonadota</taxon>
        <taxon>Alphaproteobacteria</taxon>
        <taxon>Rhodospirillales</taxon>
        <taxon>Novispirillaceae</taxon>
        <taxon>Haematospirillum</taxon>
    </lineage>
</organism>
<evidence type="ECO:0000256" key="1">
    <source>
        <dbReference type="ARBA" id="ARBA00005125"/>
    </source>
</evidence>
<comment type="similarity">
    <text evidence="2">Belongs to the NAD(P)-dependent epimerase/dehydratase family.</text>
</comment>
<dbReference type="STRING" id="1549855.AY555_02130"/>
<dbReference type="EMBL" id="CP014525">
    <property type="protein sequence ID" value="AMW34175.1"/>
    <property type="molecule type" value="Genomic_DNA"/>
</dbReference>
<protein>
    <recommendedName>
        <fullName evidence="3">NAD-dependent epimerase/dehydratase domain-containing protein</fullName>
    </recommendedName>
</protein>
<keyword evidence="5" id="KW-1185">Reference proteome</keyword>
<feature type="domain" description="NAD-dependent epimerase/dehydratase" evidence="3">
    <location>
        <begin position="3"/>
        <end position="224"/>
    </location>
</feature>
<sequence length="317" mass="33995">MRVLLTGANGFVGHALCVALAASDHFVPVPAVRLDGQSIAGMPAVPVGSVDAGTDWSHALAGCDAVVHLAARVHVMREHHPDPLSAFRDVNTQGTLSLVEQAIQAGIKRFIYISTIKVSGEGREAEKPYREDDQPAPSDAYALSKWEAEQGLRRLALGSGMEWVVIRPPLIYGPGVKGNFATLMTWLQRGIPLPLASVSCNRRSMVAVDNLVDLIVLCLVHPGAADQLFLAADGDDVSTEGLLRSLAEAMGTRARLFPVPVSWLRYLGRCTGMGPAVDRLCQSLTVDISKARSVLGWKPPLTLRQGLARAAAYPVKR</sequence>
<dbReference type="OrthoDB" id="9814124at2"/>
<dbReference type="Gene3D" id="3.40.50.720">
    <property type="entry name" value="NAD(P)-binding Rossmann-like Domain"/>
    <property type="match status" value="1"/>
</dbReference>
<dbReference type="InterPro" id="IPR001509">
    <property type="entry name" value="Epimerase_deHydtase"/>
</dbReference>
<dbReference type="AlphaFoldDB" id="A0A143DBS8"/>
<dbReference type="CDD" id="cd05232">
    <property type="entry name" value="UDP_G4E_4_SDR_e"/>
    <property type="match status" value="1"/>
</dbReference>
<dbReference type="SUPFAM" id="SSF51735">
    <property type="entry name" value="NAD(P)-binding Rossmann-fold domains"/>
    <property type="match status" value="1"/>
</dbReference>
<evidence type="ECO:0000313" key="4">
    <source>
        <dbReference type="EMBL" id="AMW34175.1"/>
    </source>
</evidence>